<dbReference type="GO" id="GO:0005634">
    <property type="term" value="C:nucleus"/>
    <property type="evidence" value="ECO:0007669"/>
    <property type="project" value="UniProtKB-SubCell"/>
</dbReference>
<dbReference type="SUPFAM" id="SSF48371">
    <property type="entry name" value="ARM repeat"/>
    <property type="match status" value="1"/>
</dbReference>
<dbReference type="GO" id="GO:0000723">
    <property type="term" value="P:telomere maintenance"/>
    <property type="evidence" value="ECO:0007669"/>
    <property type="project" value="TreeGrafter"/>
</dbReference>
<feature type="compositionally biased region" description="Basic and acidic residues" evidence="7">
    <location>
        <begin position="1143"/>
        <end position="1163"/>
    </location>
</feature>
<proteinExistence type="predicted"/>
<name>A0A9P6T4P6_9FUNG</name>
<keyword evidence="4" id="KW-0779">Telomere</keyword>
<dbReference type="InterPro" id="IPR022031">
    <property type="entry name" value="Rif1_N"/>
</dbReference>
<evidence type="ECO:0000256" key="4">
    <source>
        <dbReference type="ARBA" id="ARBA00022895"/>
    </source>
</evidence>
<evidence type="ECO:0000256" key="3">
    <source>
        <dbReference type="ARBA" id="ARBA00022454"/>
    </source>
</evidence>
<keyword evidence="9" id="KW-0238">DNA-binding</keyword>
<comment type="caution">
    <text evidence="9">The sequence shown here is derived from an EMBL/GenBank/DDBJ whole genome shotgun (WGS) entry which is preliminary data.</text>
</comment>
<feature type="region of interest" description="Disordered" evidence="7">
    <location>
        <begin position="1071"/>
        <end position="1174"/>
    </location>
</feature>
<dbReference type="PANTHER" id="PTHR22928">
    <property type="entry name" value="TELOMERE-ASSOCIATED PROTEIN RIF1"/>
    <property type="match status" value="1"/>
</dbReference>
<feature type="compositionally biased region" description="Polar residues" evidence="7">
    <location>
        <begin position="1073"/>
        <end position="1091"/>
    </location>
</feature>
<evidence type="ECO:0000313" key="10">
    <source>
        <dbReference type="Proteomes" id="UP000703661"/>
    </source>
</evidence>
<feature type="compositionally biased region" description="Polar residues" evidence="7">
    <location>
        <begin position="1130"/>
        <end position="1142"/>
    </location>
</feature>
<dbReference type="InterPro" id="IPR011989">
    <property type="entry name" value="ARM-like"/>
</dbReference>
<reference evidence="9" key="1">
    <citation type="journal article" date="2020" name="Fungal Divers.">
        <title>Resolving the Mortierellaceae phylogeny through synthesis of multi-gene phylogenetics and phylogenomics.</title>
        <authorList>
            <person name="Vandepol N."/>
            <person name="Liber J."/>
            <person name="Desiro A."/>
            <person name="Na H."/>
            <person name="Kennedy M."/>
            <person name="Barry K."/>
            <person name="Grigoriev I.V."/>
            <person name="Miller A.N."/>
            <person name="O'Donnell K."/>
            <person name="Stajich J.E."/>
            <person name="Bonito G."/>
        </authorList>
    </citation>
    <scope>NUCLEOTIDE SEQUENCE</scope>
    <source>
        <strain evidence="9">NRRL 2769</strain>
    </source>
</reference>
<evidence type="ECO:0000256" key="2">
    <source>
        <dbReference type="ARBA" id="ARBA00004574"/>
    </source>
</evidence>
<feature type="region of interest" description="Disordered" evidence="7">
    <location>
        <begin position="1188"/>
        <end position="1274"/>
    </location>
</feature>
<dbReference type="PANTHER" id="PTHR22928:SF3">
    <property type="entry name" value="TELOMERE-ASSOCIATED PROTEIN RIF1"/>
    <property type="match status" value="1"/>
</dbReference>
<dbReference type="GO" id="GO:0000781">
    <property type="term" value="C:chromosome, telomeric region"/>
    <property type="evidence" value="ECO:0007669"/>
    <property type="project" value="UniProtKB-SubCell"/>
</dbReference>
<evidence type="ECO:0000259" key="8">
    <source>
        <dbReference type="Pfam" id="PF12231"/>
    </source>
</evidence>
<keyword evidence="6" id="KW-0131">Cell cycle</keyword>
<evidence type="ECO:0000256" key="5">
    <source>
        <dbReference type="ARBA" id="ARBA00023242"/>
    </source>
</evidence>
<feature type="compositionally biased region" description="Low complexity" evidence="7">
    <location>
        <begin position="1098"/>
        <end position="1113"/>
    </location>
</feature>
<accession>A0A9P6T4P6</accession>
<gene>
    <name evidence="9" type="primary">RIF1</name>
    <name evidence="9" type="ORF">BGZ80_011324</name>
</gene>
<comment type="subcellular location">
    <subcellularLocation>
        <location evidence="2">Chromosome</location>
        <location evidence="2">Telomere</location>
    </subcellularLocation>
    <subcellularLocation>
        <location evidence="1">Nucleus</location>
    </subcellularLocation>
</comment>
<organism evidence="9 10">
    <name type="scientific">Entomortierella chlamydospora</name>
    <dbReference type="NCBI Taxonomy" id="101097"/>
    <lineage>
        <taxon>Eukaryota</taxon>
        <taxon>Fungi</taxon>
        <taxon>Fungi incertae sedis</taxon>
        <taxon>Mucoromycota</taxon>
        <taxon>Mortierellomycotina</taxon>
        <taxon>Mortierellomycetes</taxon>
        <taxon>Mortierellales</taxon>
        <taxon>Mortierellaceae</taxon>
        <taxon>Entomortierella</taxon>
    </lineage>
</organism>
<dbReference type="Proteomes" id="UP000703661">
    <property type="component" value="Unassembled WGS sequence"/>
</dbReference>
<dbReference type="GO" id="GO:0003677">
    <property type="term" value="F:DNA binding"/>
    <property type="evidence" value="ECO:0007669"/>
    <property type="project" value="UniProtKB-KW"/>
</dbReference>
<dbReference type="Gene3D" id="1.25.10.10">
    <property type="entry name" value="Leucine-rich Repeat Variant"/>
    <property type="match status" value="1"/>
</dbReference>
<feature type="domain" description="Telomere-associated protein Rif1 N-terminal" evidence="8">
    <location>
        <begin position="15"/>
        <end position="234"/>
    </location>
</feature>
<keyword evidence="5" id="KW-0539">Nucleus</keyword>
<protein>
    <submittedName>
        <fullName evidence="9">DNA-binding protein rif1</fullName>
    </submittedName>
</protein>
<evidence type="ECO:0000256" key="6">
    <source>
        <dbReference type="ARBA" id="ARBA00023306"/>
    </source>
</evidence>
<keyword evidence="3" id="KW-0158">Chromosome</keyword>
<keyword evidence="10" id="KW-1185">Reference proteome</keyword>
<evidence type="ECO:0000256" key="1">
    <source>
        <dbReference type="ARBA" id="ARBA00004123"/>
    </source>
</evidence>
<evidence type="ECO:0000256" key="7">
    <source>
        <dbReference type="SAM" id="MobiDB-lite"/>
    </source>
</evidence>
<dbReference type="InterPro" id="IPR016024">
    <property type="entry name" value="ARM-type_fold"/>
</dbReference>
<dbReference type="Pfam" id="PF12231">
    <property type="entry name" value="Rif1_N"/>
    <property type="match status" value="1"/>
</dbReference>
<dbReference type="EMBL" id="JAAAID010000009">
    <property type="protein sequence ID" value="KAG0024656.1"/>
    <property type="molecule type" value="Genomic_DNA"/>
</dbReference>
<evidence type="ECO:0000313" key="9">
    <source>
        <dbReference type="EMBL" id="KAG0024656.1"/>
    </source>
</evidence>
<sequence length="1483" mass="164634">MKRILAPFVPQMIRAFLDNLDSRFKSSNITSESLSALFSLFVQLPGEIVPHVQEWLVPVIMRLVSSVPGIRSRALELLTSALPKLIEKEDTRRMQVVSKFMKDHSTGFFGLLTQNFLDDGDEVYAITVWGAMVTLAGRLLQKHSNLNPLLKMAEKCFNSTSPKRTEIKMATFQAWTRLIYNFAIGGHIAAEKPLKLMMTPIKNCFLTERHKRVRLACTTTWIALIYALGPKLSKNADQVLFPLLKLAVADDSEHIRDLALRLVVALFSNTGGQDLVEGRQSIVPGTITFADLGWADATWVRTELLDHGLDCVFQTVSLQHKISEASREDWRRLGLTELPLLTQRCARTWEGVVKAIRDINLQEKGMKATPEADRAVSSLLLFVERVSRCDPKVLIPKEWPVSDPEKVSLLKLDPEMAGFIVRADIVHYFYGCVIDVFSARALVTTRYRVKDNIHADLYDAINNVSSDTSQAGETVAATKYQGARDVTLSPLEFILKSWLAIGESVVETALEDPFWQAVAFFVEMSTKGINALRPLYRCLDHMEDIKAKRQTKSTLIWPSYSKGPVAPLTFRIFQCKYWAIVAQRLGVTIEKVNEISDDVTLGDQHGFEDFFSLMAYPFSILDEPHNASHGMPDMDHSQRVQDSQDIDVTENRTQFITTFKETLLQSWTGLLRSFYKVAQHKRNNANALMNTLANRIQDCYDRKLPFIWTQSLSIAFASVIVETMVLVDSGSSYQKFQSQGAMYGLTPNRHPSKQNFDNLLKLCSSLFEEAYNGIEKTKDLASTTHIPPIQEAAFLLMEKIINKAPPSYAIQWFQSLQDSIVQWIDDPLVAIHRLPKASRRLYRARISSFWSHCVLRKLLRCSTESRVGGPKSAFGSVLPSPMSTIRSAMQQQAQVATTSRDGQASSSAFTSPTALANPFLENNIDNNSNTADDNATELYNSETLALLTPLLFAGLNSHHKSIVNATLEFWNKSFGLYKKNLDYPDEIVSIMRQLKLVATISLPGWTFKDSSQTELPQFASLSQEMLSLPSELNIKPGLSRLLKEKAEMAKQSRKNVKQLYMLGLEIVNPGGSDASTRISTKESSAIGTTVVSPEDDSSSSSSNYSSASNSRASTPGPWSIPSGTRHHTPAINSEGPSAQSKDINGKYIDRRDEGISETKETSKRKAANNRTVHSLEMDPIRRILVAKTSEISGPEPISDLNTPEDSGDDVSEISSPSKRARKMNIMKEKEQPQPLPKAPVWRLQSPPKPDDSSEDVLTSSSLAPRVDPALSSRPVSTAIETSNVDTLKPSVSMEPMMPSQVIADKQPINSASSNESQGDAFSIMPAQPALSNSMEDVNISVLGKRPAQDTASELNSGDHNVLPVGDDLSILQPEKAKNNASETIFKSDDSMTTNGEVDIPAANGATRSLASKGTDRHSIENKEDFSMAVRRLVEARGVINQMDMRQLFDLQNQLMSLNQTVCGAWGRFVEDTDGSTGNNSSKL</sequence>